<dbReference type="PROSITE" id="PS00028">
    <property type="entry name" value="ZINC_FINGER_C2H2_1"/>
    <property type="match status" value="8"/>
</dbReference>
<feature type="domain" description="C2H2-type" evidence="9">
    <location>
        <begin position="212"/>
        <end position="239"/>
    </location>
</feature>
<dbReference type="SMART" id="SM00355">
    <property type="entry name" value="ZnF_C2H2"/>
    <property type="match status" value="10"/>
</dbReference>
<dbReference type="OrthoDB" id="6408474at2759"/>
<dbReference type="Pfam" id="PF13894">
    <property type="entry name" value="zf-C2H2_4"/>
    <property type="match status" value="1"/>
</dbReference>
<dbReference type="EMBL" id="CAJPEX010000478">
    <property type="protein sequence ID" value="CAG0915917.1"/>
    <property type="molecule type" value="Genomic_DNA"/>
</dbReference>
<evidence type="ECO:0000256" key="5">
    <source>
        <dbReference type="ARBA" id="ARBA00022833"/>
    </source>
</evidence>
<protein>
    <recommendedName>
        <fullName evidence="9">C2H2-type domain-containing protein</fullName>
    </recommendedName>
</protein>
<reference evidence="10" key="1">
    <citation type="submission" date="2020-11" db="EMBL/GenBank/DDBJ databases">
        <authorList>
            <person name="Tran Van P."/>
        </authorList>
    </citation>
    <scope>NUCLEOTIDE SEQUENCE</scope>
</reference>
<dbReference type="FunFam" id="3.30.160.60:FF:000446">
    <property type="entry name" value="Zinc finger protein"/>
    <property type="match status" value="1"/>
</dbReference>
<dbReference type="Proteomes" id="UP000678499">
    <property type="component" value="Unassembled WGS sequence"/>
</dbReference>
<dbReference type="PANTHER" id="PTHR24394:SF29">
    <property type="entry name" value="MYONEURIN"/>
    <property type="match status" value="1"/>
</dbReference>
<dbReference type="Pfam" id="PF12874">
    <property type="entry name" value="zf-met"/>
    <property type="match status" value="1"/>
</dbReference>
<dbReference type="Gene3D" id="3.30.160.60">
    <property type="entry name" value="Classic Zinc Finger"/>
    <property type="match status" value="9"/>
</dbReference>
<feature type="domain" description="C2H2-type" evidence="9">
    <location>
        <begin position="325"/>
        <end position="353"/>
    </location>
</feature>
<feature type="domain" description="C2H2-type" evidence="9">
    <location>
        <begin position="240"/>
        <end position="267"/>
    </location>
</feature>
<dbReference type="FunFam" id="3.30.160.60:FF:000624">
    <property type="entry name" value="zinc finger protein 697"/>
    <property type="match status" value="1"/>
</dbReference>
<keyword evidence="3" id="KW-0677">Repeat</keyword>
<keyword evidence="6" id="KW-0539">Nucleus</keyword>
<dbReference type="AlphaFoldDB" id="A0A7R9GCJ6"/>
<dbReference type="GO" id="GO:0000981">
    <property type="term" value="F:DNA-binding transcription factor activity, RNA polymerase II-specific"/>
    <property type="evidence" value="ECO:0007669"/>
    <property type="project" value="TreeGrafter"/>
</dbReference>
<feature type="domain" description="C2H2-type" evidence="9">
    <location>
        <begin position="184"/>
        <end position="211"/>
    </location>
</feature>
<evidence type="ECO:0000313" key="10">
    <source>
        <dbReference type="EMBL" id="CAD7275765.1"/>
    </source>
</evidence>
<evidence type="ECO:0000259" key="9">
    <source>
        <dbReference type="PROSITE" id="PS50157"/>
    </source>
</evidence>
<organism evidence="10">
    <name type="scientific">Notodromas monacha</name>
    <dbReference type="NCBI Taxonomy" id="399045"/>
    <lineage>
        <taxon>Eukaryota</taxon>
        <taxon>Metazoa</taxon>
        <taxon>Ecdysozoa</taxon>
        <taxon>Arthropoda</taxon>
        <taxon>Crustacea</taxon>
        <taxon>Oligostraca</taxon>
        <taxon>Ostracoda</taxon>
        <taxon>Podocopa</taxon>
        <taxon>Podocopida</taxon>
        <taxon>Cypridocopina</taxon>
        <taxon>Cypridoidea</taxon>
        <taxon>Cyprididae</taxon>
        <taxon>Notodromas</taxon>
    </lineage>
</organism>
<evidence type="ECO:0000256" key="8">
    <source>
        <dbReference type="SAM" id="MobiDB-lite"/>
    </source>
</evidence>
<feature type="domain" description="C2H2-type" evidence="9">
    <location>
        <begin position="297"/>
        <end position="324"/>
    </location>
</feature>
<evidence type="ECO:0000256" key="1">
    <source>
        <dbReference type="ARBA" id="ARBA00004123"/>
    </source>
</evidence>
<feature type="domain" description="C2H2-type" evidence="9">
    <location>
        <begin position="123"/>
        <end position="150"/>
    </location>
</feature>
<dbReference type="PANTHER" id="PTHR24394">
    <property type="entry name" value="ZINC FINGER PROTEIN"/>
    <property type="match status" value="1"/>
</dbReference>
<evidence type="ECO:0000313" key="11">
    <source>
        <dbReference type="Proteomes" id="UP000678499"/>
    </source>
</evidence>
<dbReference type="Pfam" id="PF00096">
    <property type="entry name" value="zf-C2H2"/>
    <property type="match status" value="4"/>
</dbReference>
<feature type="compositionally biased region" description="Acidic residues" evidence="8">
    <location>
        <begin position="369"/>
        <end position="378"/>
    </location>
</feature>
<dbReference type="EMBL" id="OA882515">
    <property type="protein sequence ID" value="CAD7275765.1"/>
    <property type="molecule type" value="Genomic_DNA"/>
</dbReference>
<name>A0A7R9GCJ6_9CRUS</name>
<gene>
    <name evidence="10" type="ORF">NMOB1V02_LOCUS3554</name>
</gene>
<feature type="domain" description="C2H2-type" evidence="9">
    <location>
        <begin position="61"/>
        <end position="88"/>
    </location>
</feature>
<sequence>MKPFDLGGWIIVEAKAADANFLEDDVVIDVGRARGVDIGSDATASETTTEQGANDDGPDKHVCLVCGISCRNSTILERHLYTHTGLKPFKCKNCLKAFSRKYHLARHSTLGICKSSTVQRARFSCEICGNNFTRKDNLREHLRSHAGQSKPRRTQSCDICGRIIAGSVTCLELHLRTHTGEKPFGCETCERKFASMSSLRSHARIHVESRPYECSLCKQGFKTKGILKRHLKTHAENKPHVCVRCGKSFIQASQLREHLSHHTGNFEYNCGSCKAKFKRKVRLEEHVKFVHLKVKPFECSQCRRQFFSEYLLKKHLMYHESIAAYKCPICERTFTLKCSLMRHVQLRHPSQEEKDALSFLASTGHLENADDDNTDEEDELRRKELRGSSKVGLHLTSSSEELSKKKMPIVIGNAHRLSTKKIISSNFMKNIVDPPKDDQYSPPDHAFLRDEFETFDEEDQQQCDMLADDLEEDQENGDFMSTEELEYSLSELISLLVEETILGDLGWPKNGCDELLQSVIRRCGHFPVTEEVVKSLSMRLRHNATLMFSAIVDPAVKDLLTRRSVDEVILHVLQAAKT</sequence>
<feature type="region of interest" description="Disordered" evidence="8">
    <location>
        <begin position="366"/>
        <end position="387"/>
    </location>
</feature>
<evidence type="ECO:0000256" key="7">
    <source>
        <dbReference type="PROSITE-ProRule" id="PRU00042"/>
    </source>
</evidence>
<dbReference type="GO" id="GO:0008270">
    <property type="term" value="F:zinc ion binding"/>
    <property type="evidence" value="ECO:0007669"/>
    <property type="project" value="UniProtKB-KW"/>
</dbReference>
<dbReference type="InterPro" id="IPR036236">
    <property type="entry name" value="Znf_C2H2_sf"/>
</dbReference>
<dbReference type="PROSITE" id="PS50157">
    <property type="entry name" value="ZINC_FINGER_C2H2_2"/>
    <property type="match status" value="9"/>
</dbReference>
<comment type="subcellular location">
    <subcellularLocation>
        <location evidence="1">Nucleus</location>
    </subcellularLocation>
</comment>
<feature type="domain" description="C2H2-type" evidence="9">
    <location>
        <begin position="268"/>
        <end position="296"/>
    </location>
</feature>
<dbReference type="InterPro" id="IPR013087">
    <property type="entry name" value="Znf_C2H2_type"/>
</dbReference>
<feature type="domain" description="C2H2-type" evidence="9">
    <location>
        <begin position="89"/>
        <end position="107"/>
    </location>
</feature>
<evidence type="ECO:0000256" key="4">
    <source>
        <dbReference type="ARBA" id="ARBA00022771"/>
    </source>
</evidence>
<dbReference type="FunFam" id="3.30.160.60:FF:000557">
    <property type="entry name" value="zinc finger and SCAN domain-containing protein 29"/>
    <property type="match status" value="1"/>
</dbReference>
<keyword evidence="2" id="KW-0479">Metal-binding</keyword>
<evidence type="ECO:0000256" key="2">
    <source>
        <dbReference type="ARBA" id="ARBA00022723"/>
    </source>
</evidence>
<proteinExistence type="predicted"/>
<dbReference type="SUPFAM" id="SSF57667">
    <property type="entry name" value="beta-beta-alpha zinc fingers"/>
    <property type="match status" value="6"/>
</dbReference>
<evidence type="ECO:0000256" key="3">
    <source>
        <dbReference type="ARBA" id="ARBA00022737"/>
    </source>
</evidence>
<keyword evidence="5" id="KW-0862">Zinc</keyword>
<dbReference type="GO" id="GO:0005634">
    <property type="term" value="C:nucleus"/>
    <property type="evidence" value="ECO:0007669"/>
    <property type="project" value="UniProtKB-SubCell"/>
</dbReference>
<keyword evidence="11" id="KW-1185">Reference proteome</keyword>
<dbReference type="FunFam" id="3.30.160.60:FF:000145">
    <property type="entry name" value="Zinc finger protein 574"/>
    <property type="match status" value="2"/>
</dbReference>
<keyword evidence="4 7" id="KW-0863">Zinc-finger</keyword>
<accession>A0A7R9GCJ6</accession>
<evidence type="ECO:0000256" key="6">
    <source>
        <dbReference type="ARBA" id="ARBA00023242"/>
    </source>
</evidence>